<comment type="caution">
    <text evidence="2">The sequence shown here is derived from an EMBL/GenBank/DDBJ whole genome shotgun (WGS) entry which is preliminary data.</text>
</comment>
<gene>
    <name evidence="2" type="ORF">A2870_04290</name>
</gene>
<evidence type="ECO:0000313" key="2">
    <source>
        <dbReference type="EMBL" id="OGD86962.1"/>
    </source>
</evidence>
<feature type="region of interest" description="Disordered" evidence="1">
    <location>
        <begin position="1"/>
        <end position="31"/>
    </location>
</feature>
<organism evidence="2 3">
    <name type="scientific">Candidatus Curtissbacteria bacterium RIFCSPHIGHO2_01_FULL_41_11</name>
    <dbReference type="NCBI Taxonomy" id="1797711"/>
    <lineage>
        <taxon>Bacteria</taxon>
        <taxon>Candidatus Curtissiibacteriota</taxon>
    </lineage>
</organism>
<sequence length="86" mass="9569">MTERSNGNHPSEVHSKGNSPTNETKPPEHGLAVRNSNKQIVNYYEGPLIQTLRSETLDVLNYIRAAVRQPENNLRVKGPADVFNSA</sequence>
<reference evidence="2 3" key="1">
    <citation type="journal article" date="2016" name="Nat. Commun.">
        <title>Thousands of microbial genomes shed light on interconnected biogeochemical processes in an aquifer system.</title>
        <authorList>
            <person name="Anantharaman K."/>
            <person name="Brown C.T."/>
            <person name="Hug L.A."/>
            <person name="Sharon I."/>
            <person name="Castelle C.J."/>
            <person name="Probst A.J."/>
            <person name="Thomas B.C."/>
            <person name="Singh A."/>
            <person name="Wilkins M.J."/>
            <person name="Karaoz U."/>
            <person name="Brodie E.L."/>
            <person name="Williams K.H."/>
            <person name="Hubbard S.S."/>
            <person name="Banfield J.F."/>
        </authorList>
    </citation>
    <scope>NUCLEOTIDE SEQUENCE [LARGE SCALE GENOMIC DNA]</scope>
</reference>
<dbReference type="EMBL" id="MFAZ01000025">
    <property type="protein sequence ID" value="OGD86962.1"/>
    <property type="molecule type" value="Genomic_DNA"/>
</dbReference>
<name>A0A1F5G515_9BACT</name>
<protein>
    <submittedName>
        <fullName evidence="2">Uncharacterized protein</fullName>
    </submittedName>
</protein>
<accession>A0A1F5G515</accession>
<evidence type="ECO:0000313" key="3">
    <source>
        <dbReference type="Proteomes" id="UP000179102"/>
    </source>
</evidence>
<evidence type="ECO:0000256" key="1">
    <source>
        <dbReference type="SAM" id="MobiDB-lite"/>
    </source>
</evidence>
<proteinExistence type="predicted"/>
<dbReference type="Proteomes" id="UP000179102">
    <property type="component" value="Unassembled WGS sequence"/>
</dbReference>
<dbReference type="AlphaFoldDB" id="A0A1F5G515"/>